<sequence>MRAASRLRHNDDFRLTTRQGVSAARSHVVVHLAVLSSPEVKRIQEEPRVGFVVSKKVGNSVVRSRTKRRLREIMRARLDRLPAYATVVVRTRAGINDIGHDTLVSEVDSALTSALGKLAKRSSTHEGTRG</sequence>
<proteinExistence type="inferred from homology"/>
<comment type="subunit">
    <text evidence="6">Consists of a catalytic RNA component (M1 or rnpB) and a protein subunit.</text>
</comment>
<keyword evidence="1 6" id="KW-0819">tRNA processing</keyword>
<organism evidence="8 9">
    <name type="scientific">Dermabacter jinjuensis</name>
    <dbReference type="NCBI Taxonomy" id="1667168"/>
    <lineage>
        <taxon>Bacteria</taxon>
        <taxon>Bacillati</taxon>
        <taxon>Actinomycetota</taxon>
        <taxon>Actinomycetes</taxon>
        <taxon>Micrococcales</taxon>
        <taxon>Dermabacteraceae</taxon>
        <taxon>Dermabacter</taxon>
    </lineage>
</organism>
<gene>
    <name evidence="6 8" type="primary">rnpA</name>
    <name evidence="8" type="ORF">COP05_00380</name>
</gene>
<evidence type="ECO:0000313" key="8">
    <source>
        <dbReference type="EMBL" id="ATH95722.1"/>
    </source>
</evidence>
<dbReference type="InterPro" id="IPR020568">
    <property type="entry name" value="Ribosomal_Su5_D2-typ_SF"/>
</dbReference>
<dbReference type="EC" id="3.1.26.5" evidence="6 7"/>
<evidence type="ECO:0000256" key="4">
    <source>
        <dbReference type="ARBA" id="ARBA00022801"/>
    </source>
</evidence>
<comment type="catalytic activity">
    <reaction evidence="6">
        <text>Endonucleolytic cleavage of RNA, removing 5'-extranucleotides from tRNA precursor.</text>
        <dbReference type="EC" id="3.1.26.5"/>
    </reaction>
</comment>
<name>A0ABM6PK56_9MICO</name>
<protein>
    <recommendedName>
        <fullName evidence="6 7">Ribonuclease P protein component</fullName>
        <shortName evidence="6">RNase P protein</shortName>
        <shortName evidence="6">RNaseP protein</shortName>
        <ecNumber evidence="6 7">3.1.26.5</ecNumber>
    </recommendedName>
    <alternativeName>
        <fullName evidence="6">Protein C5</fullName>
    </alternativeName>
</protein>
<evidence type="ECO:0000256" key="7">
    <source>
        <dbReference type="NCBIfam" id="TIGR00188"/>
    </source>
</evidence>
<evidence type="ECO:0000256" key="3">
    <source>
        <dbReference type="ARBA" id="ARBA00022759"/>
    </source>
</evidence>
<evidence type="ECO:0000256" key="2">
    <source>
        <dbReference type="ARBA" id="ARBA00022722"/>
    </source>
</evidence>
<dbReference type="InterPro" id="IPR014721">
    <property type="entry name" value="Ribsml_uS5_D2-typ_fold_subgr"/>
</dbReference>
<keyword evidence="4 6" id="KW-0378">Hydrolase</keyword>
<evidence type="ECO:0000313" key="9">
    <source>
        <dbReference type="Proteomes" id="UP000815698"/>
    </source>
</evidence>
<dbReference type="Gene3D" id="3.30.230.10">
    <property type="match status" value="1"/>
</dbReference>
<evidence type="ECO:0000256" key="1">
    <source>
        <dbReference type="ARBA" id="ARBA00022694"/>
    </source>
</evidence>
<evidence type="ECO:0000256" key="5">
    <source>
        <dbReference type="ARBA" id="ARBA00022884"/>
    </source>
</evidence>
<comment type="similarity">
    <text evidence="6">Belongs to the RnpA family.</text>
</comment>
<keyword evidence="9" id="KW-1185">Reference proteome</keyword>
<dbReference type="EMBL" id="CP023482">
    <property type="protein sequence ID" value="ATH95722.1"/>
    <property type="molecule type" value="Genomic_DNA"/>
</dbReference>
<dbReference type="InterPro" id="IPR000100">
    <property type="entry name" value="RNase_P"/>
</dbReference>
<reference evidence="8 9" key="1">
    <citation type="journal article" date="2016" name="Int. J. Syst. Evol. Microbiol.">
        <title>Dermabacter jinjuensis sp. nov., a novel species of the genus Dermabacter isolated from a clinical specimen.</title>
        <authorList>
            <person name="Park Y.K."/>
            <person name="Lee K.M."/>
            <person name="Lee W.K."/>
            <person name="Cho M.J."/>
            <person name="Lee H.S."/>
            <person name="Cho Y.G."/>
            <person name="Lee Y.C."/>
            <person name="Lee W.K."/>
            <person name="Seong W.K."/>
            <person name="Hwang K.J."/>
        </authorList>
    </citation>
    <scope>NUCLEOTIDE SEQUENCE [LARGE SCALE GENOMIC DNA]</scope>
    <source>
        <strain evidence="8 9">32T</strain>
    </source>
</reference>
<dbReference type="PANTHER" id="PTHR33992:SF1">
    <property type="entry name" value="RIBONUCLEASE P PROTEIN COMPONENT"/>
    <property type="match status" value="1"/>
</dbReference>
<dbReference type="Pfam" id="PF00825">
    <property type="entry name" value="Ribonuclease_P"/>
    <property type="match status" value="1"/>
</dbReference>
<comment type="function">
    <text evidence="6">RNaseP catalyzes the removal of the 5'-leader sequence from pre-tRNA to produce the mature 5'-terminus. It can also cleave other RNA substrates such as 4.5S RNA. The protein component plays an auxiliary but essential role in vivo by binding to the 5'-leader sequence and broadening the substrate specificity of the ribozyme.</text>
</comment>
<dbReference type="Proteomes" id="UP000815698">
    <property type="component" value="Chromosome"/>
</dbReference>
<dbReference type="SUPFAM" id="SSF54211">
    <property type="entry name" value="Ribosomal protein S5 domain 2-like"/>
    <property type="match status" value="1"/>
</dbReference>
<dbReference type="HAMAP" id="MF_00227">
    <property type="entry name" value="RNase_P"/>
    <property type="match status" value="1"/>
</dbReference>
<dbReference type="PANTHER" id="PTHR33992">
    <property type="entry name" value="RIBONUCLEASE P PROTEIN COMPONENT"/>
    <property type="match status" value="1"/>
</dbReference>
<evidence type="ECO:0000256" key="6">
    <source>
        <dbReference type="HAMAP-Rule" id="MF_00227"/>
    </source>
</evidence>
<keyword evidence="2 6" id="KW-0540">Nuclease</keyword>
<keyword evidence="3 6" id="KW-0255">Endonuclease</keyword>
<keyword evidence="5 6" id="KW-0694">RNA-binding</keyword>
<dbReference type="NCBIfam" id="TIGR00188">
    <property type="entry name" value="rnpA"/>
    <property type="match status" value="1"/>
</dbReference>
<accession>A0ABM6PK56</accession>